<dbReference type="VEuPathDB" id="VectorBase:RSAN_054706"/>
<feature type="compositionally biased region" description="Low complexity" evidence="4">
    <location>
        <begin position="999"/>
        <end position="1011"/>
    </location>
</feature>
<dbReference type="SMART" id="SM00214">
    <property type="entry name" value="VWC"/>
    <property type="match status" value="2"/>
</dbReference>
<feature type="region of interest" description="Disordered" evidence="4">
    <location>
        <begin position="532"/>
        <end position="660"/>
    </location>
</feature>
<keyword evidence="3" id="KW-0732">Signal</keyword>
<dbReference type="SUPFAM" id="SSF57603">
    <property type="entry name" value="FnI-like domain"/>
    <property type="match status" value="2"/>
</dbReference>
<dbReference type="PROSITE" id="PS50184">
    <property type="entry name" value="VWFC_2"/>
    <property type="match status" value="2"/>
</dbReference>
<dbReference type="PANTHER" id="PTHR46698">
    <property type="entry name" value="CROSSVEINLESS 2"/>
    <property type="match status" value="1"/>
</dbReference>
<feature type="compositionally biased region" description="Low complexity" evidence="4">
    <location>
        <begin position="779"/>
        <end position="789"/>
    </location>
</feature>
<dbReference type="PANTHER" id="PTHR46698:SF4">
    <property type="entry name" value="CROSSVEINLESS 2"/>
    <property type="match status" value="1"/>
</dbReference>
<dbReference type="InterPro" id="IPR052424">
    <property type="entry name" value="Kielin_Chordin-BMP_Reg"/>
</dbReference>
<gene>
    <name evidence="6" type="ORF">HPB52_010677</name>
</gene>
<feature type="compositionally biased region" description="Low complexity" evidence="4">
    <location>
        <begin position="637"/>
        <end position="653"/>
    </location>
</feature>
<evidence type="ECO:0000256" key="2">
    <source>
        <dbReference type="ARBA" id="ARBA00022525"/>
    </source>
</evidence>
<dbReference type="EMBL" id="JABSTV010001250">
    <property type="protein sequence ID" value="KAH7956577.1"/>
    <property type="molecule type" value="Genomic_DNA"/>
</dbReference>
<feature type="compositionally biased region" description="Polar residues" evidence="4">
    <location>
        <begin position="945"/>
        <end position="964"/>
    </location>
</feature>
<feature type="compositionally biased region" description="Low complexity" evidence="4">
    <location>
        <begin position="685"/>
        <end position="717"/>
    </location>
</feature>
<feature type="compositionally biased region" description="Low complexity" evidence="4">
    <location>
        <begin position="976"/>
        <end position="992"/>
    </location>
</feature>
<feature type="compositionally biased region" description="Polar residues" evidence="4">
    <location>
        <begin position="1201"/>
        <end position="1217"/>
    </location>
</feature>
<evidence type="ECO:0000259" key="5">
    <source>
        <dbReference type="PROSITE" id="PS50184"/>
    </source>
</evidence>
<feature type="compositionally biased region" description="Basic and acidic residues" evidence="4">
    <location>
        <begin position="1155"/>
        <end position="1164"/>
    </location>
</feature>
<feature type="region of interest" description="Disordered" evidence="4">
    <location>
        <begin position="482"/>
        <end position="502"/>
    </location>
</feature>
<feature type="compositionally biased region" description="Polar residues" evidence="4">
    <location>
        <begin position="550"/>
        <end position="559"/>
    </location>
</feature>
<feature type="region of interest" description="Disordered" evidence="4">
    <location>
        <begin position="220"/>
        <end position="289"/>
    </location>
</feature>
<evidence type="ECO:0000256" key="3">
    <source>
        <dbReference type="ARBA" id="ARBA00022729"/>
    </source>
</evidence>
<proteinExistence type="predicted"/>
<feature type="region of interest" description="Disordered" evidence="4">
    <location>
        <begin position="165"/>
        <end position="187"/>
    </location>
</feature>
<feature type="compositionally biased region" description="Low complexity" evidence="4">
    <location>
        <begin position="540"/>
        <end position="549"/>
    </location>
</feature>
<dbReference type="GO" id="GO:0005576">
    <property type="term" value="C:extracellular region"/>
    <property type="evidence" value="ECO:0007669"/>
    <property type="project" value="UniProtKB-SubCell"/>
</dbReference>
<feature type="region of interest" description="Disordered" evidence="4">
    <location>
        <begin position="678"/>
        <end position="1276"/>
    </location>
</feature>
<feature type="domain" description="VWFC" evidence="5">
    <location>
        <begin position="74"/>
        <end position="134"/>
    </location>
</feature>
<feature type="compositionally biased region" description="Basic and acidic residues" evidence="4">
    <location>
        <begin position="1221"/>
        <end position="1234"/>
    </location>
</feature>
<evidence type="ECO:0000256" key="1">
    <source>
        <dbReference type="ARBA" id="ARBA00004613"/>
    </source>
</evidence>
<feature type="domain" description="VWFC" evidence="5">
    <location>
        <begin position="13"/>
        <end position="73"/>
    </location>
</feature>
<comment type="subcellular location">
    <subcellularLocation>
        <location evidence="1">Secreted</location>
    </subcellularLocation>
</comment>
<feature type="compositionally biased region" description="Basic and acidic residues" evidence="4">
    <location>
        <begin position="1296"/>
        <end position="1309"/>
    </location>
</feature>
<keyword evidence="7" id="KW-1185">Reference proteome</keyword>
<dbReference type="Proteomes" id="UP000821837">
    <property type="component" value="Unassembled WGS sequence"/>
</dbReference>
<protein>
    <recommendedName>
        <fullName evidence="5">VWFC domain-containing protein</fullName>
    </recommendedName>
</protein>
<dbReference type="InterPro" id="IPR001007">
    <property type="entry name" value="VWF_dom"/>
</dbReference>
<feature type="region of interest" description="Disordered" evidence="4">
    <location>
        <begin position="1293"/>
        <end position="1315"/>
    </location>
</feature>
<feature type="compositionally biased region" description="Low complexity" evidence="4">
    <location>
        <begin position="758"/>
        <end position="770"/>
    </location>
</feature>
<keyword evidence="2" id="KW-0964">Secreted</keyword>
<organism evidence="6 7">
    <name type="scientific">Rhipicephalus sanguineus</name>
    <name type="common">Brown dog tick</name>
    <name type="synonym">Ixodes sanguineus</name>
    <dbReference type="NCBI Taxonomy" id="34632"/>
    <lineage>
        <taxon>Eukaryota</taxon>
        <taxon>Metazoa</taxon>
        <taxon>Ecdysozoa</taxon>
        <taxon>Arthropoda</taxon>
        <taxon>Chelicerata</taxon>
        <taxon>Arachnida</taxon>
        <taxon>Acari</taxon>
        <taxon>Parasitiformes</taxon>
        <taxon>Ixodida</taxon>
        <taxon>Ixodoidea</taxon>
        <taxon>Ixodidae</taxon>
        <taxon>Rhipicephalinae</taxon>
        <taxon>Rhipicephalus</taxon>
        <taxon>Rhipicephalus</taxon>
    </lineage>
</organism>
<feature type="compositionally biased region" description="Basic and acidic residues" evidence="4">
    <location>
        <begin position="838"/>
        <end position="852"/>
    </location>
</feature>
<feature type="compositionally biased region" description="Polar residues" evidence="4">
    <location>
        <begin position="587"/>
        <end position="598"/>
    </location>
</feature>
<sequence length="1315" mass="131770">MRHDLDIGCSQNRVCNVDGVLYRSGDPIPTEDPCETCKCRPPGFACTLRECEVKPNCKAVRREGQCCPEYHCGCEQDGKFYKDGEVVPSPQSPCYVCYCQGSSISCSLVACQFRGDCEPRYVDGECCPRYDHCPPTEDPSVTTTVQLPWSPFTSPRSTGRFFTTRFQPTTIPGTGSSTHVPGGSTRHGAPVTRFEPTTIPGLSHRAPGAITKGGVLFTRTAFPTSTESTKTTERFRPEQTAFPSSLYDDLSSPQPVPDVTNPVKRYTTHLPPPEETESTSDAAGGAQSTDSMKPLEAAVQSQDVDDKLKSTVGKDAAGTTAAVGGTDGEARTVARHIFPATIVPGAAVPVVPAVLPEAGPVVIANVPVHPVVTTVGLGTVQPTVTGTVLHTDGGVGATSSTGIQGGAVTGEGALSTSSGTVMAGADHSGTAPAVETYHGAAVDSAATTGASVGDATHALAASDATTQDDASSPMVTATSELHNGASSTGAVTDASTSTSGVNTDSTIHAMATASGHVEGTDQAAPEGVTASQTLTPGAASVSTETTSTSGPTDPASTAAGNVPDATVTHTAEAGTGGATDLSAGADASSTSAHQSDSAGDTAKKASDCGSATMLADAPAPASAATDSSATNPIDSKSGPTTGEAGSAATSSGAVPAKASGDAAPVTGFADAFPAASNGDATSASAPGNDAAATTTADATPAPASGDATPPSPSEGAASAGGAGSDTEVGSATFGSRGSVQDGESSGSNDITPAPPASPELTTPATAPSPSVTEDKATEQESSSESNAEQPAVQGADQTTTTAASVVPEAVSTTVGAASVTPSSTEAATFGDSQPSMAAEEHPLGDEPHHDEGVGYSTEAPKQEDKPVTDAPASPPVDEHPLGDAPVVPDVKTEENEAVPPKDSNESGAPQRDEKSNDVSDSAGPADSATPVEQGPATDAFGAGSGTDSTSSEAPKSEDTTVSQNVEREEHPEGEPEATTAQPAETPITTTEAPHPDVDTAQPGETPTTTTEAPHHDVDDDSGRTPVSETPIVPEEAHTVSPDNEAEKPEASTEPPQNDAPPSDDAATGDSGAPHDDGAAPETPVPAAEGGGDLPPIGAAPAAPEPAPQPAPTPKSSSGNGGGNGHGHEHKPHVHHDYGGRVPPTIEQLLAQLSPDTRRQYELDHGIISTPSGGEPPANGGDSGPPKTDTEGGSADGDHATPATNSGDNQPDTTTPSSADGVGHDGGDEDTKTNEVTDAPKATEFPTRYTTTPPSAGDNGHNGDASGDDDKTKSEDATAAMTHDPIVQLVKAGIPDLHLEGAEPHRDRRRSERRAH</sequence>
<feature type="compositionally biased region" description="Polar residues" evidence="4">
    <location>
        <begin position="165"/>
        <end position="179"/>
    </location>
</feature>
<comment type="caution">
    <text evidence="6">The sequence shown here is derived from an EMBL/GenBank/DDBJ whole genome shotgun (WGS) entry which is preliminary data.</text>
</comment>
<accession>A0A9D4PVN6</accession>
<feature type="compositionally biased region" description="Basic and acidic residues" evidence="4">
    <location>
        <begin position="1012"/>
        <end position="1022"/>
    </location>
</feature>
<feature type="compositionally biased region" description="Low complexity" evidence="4">
    <location>
        <begin position="615"/>
        <end position="630"/>
    </location>
</feature>
<feature type="compositionally biased region" description="Pro residues" evidence="4">
    <location>
        <begin position="1102"/>
        <end position="1112"/>
    </location>
</feature>
<evidence type="ECO:0000313" key="7">
    <source>
        <dbReference type="Proteomes" id="UP000821837"/>
    </source>
</evidence>
<reference evidence="6" key="2">
    <citation type="submission" date="2021-09" db="EMBL/GenBank/DDBJ databases">
        <authorList>
            <person name="Jia N."/>
            <person name="Wang J."/>
            <person name="Shi W."/>
            <person name="Du L."/>
            <person name="Sun Y."/>
            <person name="Zhan W."/>
            <person name="Jiang J."/>
            <person name="Wang Q."/>
            <person name="Zhang B."/>
            <person name="Ji P."/>
            <person name="Sakyi L.B."/>
            <person name="Cui X."/>
            <person name="Yuan T."/>
            <person name="Jiang B."/>
            <person name="Yang W."/>
            <person name="Lam T.T.-Y."/>
            <person name="Chang Q."/>
            <person name="Ding S."/>
            <person name="Wang X."/>
            <person name="Zhu J."/>
            <person name="Ruan X."/>
            <person name="Zhao L."/>
            <person name="Wei J."/>
            <person name="Que T."/>
            <person name="Du C."/>
            <person name="Cheng J."/>
            <person name="Dai P."/>
            <person name="Han X."/>
            <person name="Huang E."/>
            <person name="Gao Y."/>
            <person name="Liu J."/>
            <person name="Shao H."/>
            <person name="Ye R."/>
            <person name="Li L."/>
            <person name="Wei W."/>
            <person name="Wang X."/>
            <person name="Wang C."/>
            <person name="Huo Q."/>
            <person name="Li W."/>
            <person name="Guo W."/>
            <person name="Chen H."/>
            <person name="Chen S."/>
            <person name="Zhou L."/>
            <person name="Zhou L."/>
            <person name="Ni X."/>
            <person name="Tian J."/>
            <person name="Zhou Y."/>
            <person name="Sheng Y."/>
            <person name="Liu T."/>
            <person name="Pan Y."/>
            <person name="Xia L."/>
            <person name="Li J."/>
            <person name="Zhao F."/>
            <person name="Cao W."/>
        </authorList>
    </citation>
    <scope>NUCLEOTIDE SEQUENCE</scope>
    <source>
        <strain evidence="6">Rsan-2018</strain>
        <tissue evidence="6">Larvae</tissue>
    </source>
</reference>
<feature type="compositionally biased region" description="Polar residues" evidence="4">
    <location>
        <begin position="727"/>
        <end position="750"/>
    </location>
</feature>
<feature type="compositionally biased region" description="Polar residues" evidence="4">
    <location>
        <begin position="810"/>
        <end position="835"/>
    </location>
</feature>
<reference evidence="6" key="1">
    <citation type="journal article" date="2020" name="Cell">
        <title>Large-Scale Comparative Analyses of Tick Genomes Elucidate Their Genetic Diversity and Vector Capacities.</title>
        <authorList>
            <consortium name="Tick Genome and Microbiome Consortium (TIGMIC)"/>
            <person name="Jia N."/>
            <person name="Wang J."/>
            <person name="Shi W."/>
            <person name="Du L."/>
            <person name="Sun Y."/>
            <person name="Zhan W."/>
            <person name="Jiang J.F."/>
            <person name="Wang Q."/>
            <person name="Zhang B."/>
            <person name="Ji P."/>
            <person name="Bell-Sakyi L."/>
            <person name="Cui X.M."/>
            <person name="Yuan T.T."/>
            <person name="Jiang B.G."/>
            <person name="Yang W.F."/>
            <person name="Lam T.T."/>
            <person name="Chang Q.C."/>
            <person name="Ding S.J."/>
            <person name="Wang X.J."/>
            <person name="Zhu J.G."/>
            <person name="Ruan X.D."/>
            <person name="Zhao L."/>
            <person name="Wei J.T."/>
            <person name="Ye R.Z."/>
            <person name="Que T.C."/>
            <person name="Du C.H."/>
            <person name="Zhou Y.H."/>
            <person name="Cheng J.X."/>
            <person name="Dai P.F."/>
            <person name="Guo W.B."/>
            <person name="Han X.H."/>
            <person name="Huang E.J."/>
            <person name="Li L.F."/>
            <person name="Wei W."/>
            <person name="Gao Y.C."/>
            <person name="Liu J.Z."/>
            <person name="Shao H.Z."/>
            <person name="Wang X."/>
            <person name="Wang C.C."/>
            <person name="Yang T.C."/>
            <person name="Huo Q.B."/>
            <person name="Li W."/>
            <person name="Chen H.Y."/>
            <person name="Chen S.E."/>
            <person name="Zhou L.G."/>
            <person name="Ni X.B."/>
            <person name="Tian J.H."/>
            <person name="Sheng Y."/>
            <person name="Liu T."/>
            <person name="Pan Y.S."/>
            <person name="Xia L.Y."/>
            <person name="Li J."/>
            <person name="Zhao F."/>
            <person name="Cao W.C."/>
        </authorList>
    </citation>
    <scope>NUCLEOTIDE SEQUENCE</scope>
    <source>
        <strain evidence="6">Rsan-2018</strain>
    </source>
</reference>
<evidence type="ECO:0000313" key="6">
    <source>
        <dbReference type="EMBL" id="KAH7956577.1"/>
    </source>
</evidence>
<evidence type="ECO:0000256" key="4">
    <source>
        <dbReference type="SAM" id="MobiDB-lite"/>
    </source>
</evidence>
<name>A0A9D4PVN6_RHISA</name>